<dbReference type="GeneID" id="40748572"/>
<name>A0A074XZY7_AURPU</name>
<reference evidence="1 2" key="1">
    <citation type="journal article" date="2014" name="BMC Genomics">
        <title>Genome sequencing of four Aureobasidium pullulans varieties: biotechnological potential, stress tolerance, and description of new species.</title>
        <authorList>
            <person name="Gostin Ar C."/>
            <person name="Ohm R.A."/>
            <person name="Kogej T."/>
            <person name="Sonjak S."/>
            <person name="Turk M."/>
            <person name="Zajc J."/>
            <person name="Zalar P."/>
            <person name="Grube M."/>
            <person name="Sun H."/>
            <person name="Han J."/>
            <person name="Sharma A."/>
            <person name="Chiniquy J."/>
            <person name="Ngan C.Y."/>
            <person name="Lipzen A."/>
            <person name="Barry K."/>
            <person name="Grigoriev I.V."/>
            <person name="Gunde-Cimerman N."/>
        </authorList>
    </citation>
    <scope>NUCLEOTIDE SEQUENCE [LARGE SCALE GENOMIC DNA]</scope>
    <source>
        <strain evidence="1 2">EXF-150</strain>
    </source>
</reference>
<sequence>MASVERCRVGIILRRTFDPRGFRKLLAVRTNSFLLLNRLHTSSSFKFPTLLLVVSLSLPKNPNGTHLSEKPDPLWLRKLPRWKFLVVCGCECETLQGYLCEVLYQSKKKSITKSGHGVVHCGALKDI</sequence>
<dbReference type="EMBL" id="KL584999">
    <property type="protein sequence ID" value="KEQ80201.1"/>
    <property type="molecule type" value="Genomic_DNA"/>
</dbReference>
<dbReference type="RefSeq" id="XP_029756388.1">
    <property type="nucleotide sequence ID" value="XM_029906266.1"/>
</dbReference>
<protein>
    <submittedName>
        <fullName evidence="1">Uncharacterized protein</fullName>
    </submittedName>
</protein>
<accession>A0A074XZY7</accession>
<gene>
    <name evidence="1" type="ORF">M438DRAFT_348947</name>
</gene>
<evidence type="ECO:0000313" key="2">
    <source>
        <dbReference type="Proteomes" id="UP000030706"/>
    </source>
</evidence>
<organism evidence="1 2">
    <name type="scientific">Aureobasidium pullulans EXF-150</name>
    <dbReference type="NCBI Taxonomy" id="1043002"/>
    <lineage>
        <taxon>Eukaryota</taxon>
        <taxon>Fungi</taxon>
        <taxon>Dikarya</taxon>
        <taxon>Ascomycota</taxon>
        <taxon>Pezizomycotina</taxon>
        <taxon>Dothideomycetes</taxon>
        <taxon>Dothideomycetidae</taxon>
        <taxon>Dothideales</taxon>
        <taxon>Saccotheciaceae</taxon>
        <taxon>Aureobasidium</taxon>
    </lineage>
</organism>
<dbReference type="HOGENOM" id="CLU_1970108_0_0_1"/>
<keyword evidence="2" id="KW-1185">Reference proteome</keyword>
<dbReference type="AlphaFoldDB" id="A0A074XZY7"/>
<proteinExistence type="predicted"/>
<evidence type="ECO:0000313" key="1">
    <source>
        <dbReference type="EMBL" id="KEQ80201.1"/>
    </source>
</evidence>
<dbReference type="Proteomes" id="UP000030706">
    <property type="component" value="Unassembled WGS sequence"/>
</dbReference>